<dbReference type="GO" id="GO:0003677">
    <property type="term" value="F:DNA binding"/>
    <property type="evidence" value="ECO:0007669"/>
    <property type="project" value="InterPro"/>
</dbReference>
<dbReference type="InterPro" id="IPR013324">
    <property type="entry name" value="RNA_pol_sigma_r3/r4-like"/>
</dbReference>
<reference evidence="2 3" key="1">
    <citation type="submission" date="2018-02" db="EMBL/GenBank/DDBJ databases">
        <title>The draft genome of Sphingobacterium sp. 5JN-11.</title>
        <authorList>
            <person name="Liu L."/>
            <person name="Li L."/>
            <person name="Liang L."/>
            <person name="Zhang X."/>
            <person name="Wang T."/>
        </authorList>
    </citation>
    <scope>NUCLEOTIDE SEQUENCE [LARGE SCALE GENOMIC DNA]</scope>
    <source>
        <strain evidence="2 3">5JN-11</strain>
    </source>
</reference>
<evidence type="ECO:0000313" key="2">
    <source>
        <dbReference type="EMBL" id="PRD48468.1"/>
    </source>
</evidence>
<protein>
    <submittedName>
        <fullName evidence="2">RNA polymerase subunit sigma-24</fullName>
    </submittedName>
</protein>
<dbReference type="NCBIfam" id="TIGR02937">
    <property type="entry name" value="sigma70-ECF"/>
    <property type="match status" value="1"/>
</dbReference>
<dbReference type="InterPro" id="IPR014284">
    <property type="entry name" value="RNA_pol_sigma-70_dom"/>
</dbReference>
<dbReference type="PANTHER" id="PTHR30173">
    <property type="entry name" value="SIGMA 19 FACTOR"/>
    <property type="match status" value="1"/>
</dbReference>
<dbReference type="OrthoDB" id="3211555at2"/>
<dbReference type="Gene3D" id="1.10.10.10">
    <property type="entry name" value="Winged helix-like DNA-binding domain superfamily/Winged helix DNA-binding domain"/>
    <property type="match status" value="1"/>
</dbReference>
<accession>A0A2S9J6P0</accession>
<dbReference type="InterPro" id="IPR036388">
    <property type="entry name" value="WH-like_DNA-bd_sf"/>
</dbReference>
<feature type="domain" description="RNA polymerase sigma factor 70 region 4 type 2" evidence="1">
    <location>
        <begin position="126"/>
        <end position="174"/>
    </location>
</feature>
<evidence type="ECO:0000313" key="3">
    <source>
        <dbReference type="Proteomes" id="UP000239711"/>
    </source>
</evidence>
<dbReference type="InterPro" id="IPR013325">
    <property type="entry name" value="RNA_pol_sigma_r2"/>
</dbReference>
<dbReference type="InterPro" id="IPR052704">
    <property type="entry name" value="ECF_Sigma-70_Domain"/>
</dbReference>
<dbReference type="Proteomes" id="UP000239711">
    <property type="component" value="Unassembled WGS sequence"/>
</dbReference>
<name>A0A2S9J6P0_9SPHI</name>
<dbReference type="AlphaFoldDB" id="A0A2S9J6P0"/>
<gene>
    <name evidence="2" type="ORF">C5745_04490</name>
</gene>
<dbReference type="InterPro" id="IPR013249">
    <property type="entry name" value="RNA_pol_sigma70_r4_t2"/>
</dbReference>
<sequence length="310" mass="35755">MQLIFVYFYLKSNTKTQYQVITSESYNNMQEHYKKLLTYAYNIVGSYEDARDLVQDVLEKYIVLDKANIRHEPNFLIKSTINHAINFKTRQSKKEVFGEWLPEPVSFENADTKLIKDETASYTMLVLLEHLNPKERATFILKEGFNYSHAEIAELLEISTENSRQLLSRASKQLKGGKFSIERQRASVHVETLGKYQAALAHGNIEELEHLLVSDIKLNADGGTKVQVVKGAEMGKTATATLLVYVQQQFLLDKEFTFQFFNHQPAICFWENSKLHNCHILQLNNDGLIQEIYSVVDPEKLKNITKLSRL</sequence>
<dbReference type="Gene3D" id="1.10.1740.10">
    <property type="match status" value="1"/>
</dbReference>
<evidence type="ECO:0000259" key="1">
    <source>
        <dbReference type="Pfam" id="PF08281"/>
    </source>
</evidence>
<dbReference type="SUPFAM" id="SSF88946">
    <property type="entry name" value="Sigma2 domain of RNA polymerase sigma factors"/>
    <property type="match status" value="1"/>
</dbReference>
<dbReference type="GO" id="GO:0006352">
    <property type="term" value="P:DNA-templated transcription initiation"/>
    <property type="evidence" value="ECO:0007669"/>
    <property type="project" value="InterPro"/>
</dbReference>
<dbReference type="PANTHER" id="PTHR30173:SF36">
    <property type="entry name" value="ECF RNA POLYMERASE SIGMA FACTOR SIGJ"/>
    <property type="match status" value="1"/>
</dbReference>
<dbReference type="EMBL" id="PVBQ01000003">
    <property type="protein sequence ID" value="PRD48468.1"/>
    <property type="molecule type" value="Genomic_DNA"/>
</dbReference>
<dbReference type="Pfam" id="PF08281">
    <property type="entry name" value="Sigma70_r4_2"/>
    <property type="match status" value="1"/>
</dbReference>
<organism evidence="2 3">
    <name type="scientific">Sphingobacterium haloxyli</name>
    <dbReference type="NCBI Taxonomy" id="2100533"/>
    <lineage>
        <taxon>Bacteria</taxon>
        <taxon>Pseudomonadati</taxon>
        <taxon>Bacteroidota</taxon>
        <taxon>Sphingobacteriia</taxon>
        <taxon>Sphingobacteriales</taxon>
        <taxon>Sphingobacteriaceae</taxon>
        <taxon>Sphingobacterium</taxon>
    </lineage>
</organism>
<dbReference type="GO" id="GO:0016987">
    <property type="term" value="F:sigma factor activity"/>
    <property type="evidence" value="ECO:0007669"/>
    <property type="project" value="InterPro"/>
</dbReference>
<keyword evidence="3" id="KW-1185">Reference proteome</keyword>
<dbReference type="CDD" id="cd06171">
    <property type="entry name" value="Sigma70_r4"/>
    <property type="match status" value="1"/>
</dbReference>
<comment type="caution">
    <text evidence="2">The sequence shown here is derived from an EMBL/GenBank/DDBJ whole genome shotgun (WGS) entry which is preliminary data.</text>
</comment>
<proteinExistence type="predicted"/>
<dbReference type="SUPFAM" id="SSF88659">
    <property type="entry name" value="Sigma3 and sigma4 domains of RNA polymerase sigma factors"/>
    <property type="match status" value="1"/>
</dbReference>